<proteinExistence type="predicted"/>
<dbReference type="Proteomes" id="UP000037020">
    <property type="component" value="Unassembled WGS sequence"/>
</dbReference>
<evidence type="ECO:0000313" key="2">
    <source>
        <dbReference type="Proteomes" id="UP000037020"/>
    </source>
</evidence>
<organism evidence="1 2">
    <name type="scientific">Streptomyces varsoviensis</name>
    <dbReference type="NCBI Taxonomy" id="67373"/>
    <lineage>
        <taxon>Bacteria</taxon>
        <taxon>Bacillati</taxon>
        <taxon>Actinomycetota</taxon>
        <taxon>Actinomycetes</taxon>
        <taxon>Kitasatosporales</taxon>
        <taxon>Streptomycetaceae</taxon>
        <taxon>Streptomyces</taxon>
    </lineage>
</organism>
<reference evidence="1 2" key="1">
    <citation type="submission" date="2015-07" db="EMBL/GenBank/DDBJ databases">
        <authorList>
            <person name="Ju K.-S."/>
            <person name="Doroghazi J.R."/>
            <person name="Metcalf W.W."/>
        </authorList>
    </citation>
    <scope>NUCLEOTIDE SEQUENCE [LARGE SCALE GENOMIC DNA]</scope>
    <source>
        <strain evidence="1 2">NRRL B-3589</strain>
    </source>
</reference>
<dbReference type="EMBL" id="LGUT01000962">
    <property type="protein sequence ID" value="KOG89923.1"/>
    <property type="molecule type" value="Genomic_DNA"/>
</dbReference>
<accession>A0ABR5J9C1</accession>
<comment type="caution">
    <text evidence="1">The sequence shown here is derived from an EMBL/GenBank/DDBJ whole genome shotgun (WGS) entry which is preliminary data.</text>
</comment>
<keyword evidence="1" id="KW-0449">Lipoprotein</keyword>
<feature type="non-terminal residue" evidence="1">
    <location>
        <position position="1"/>
    </location>
</feature>
<feature type="non-terminal residue" evidence="1">
    <location>
        <position position="207"/>
    </location>
</feature>
<evidence type="ECO:0000313" key="1">
    <source>
        <dbReference type="EMBL" id="KOG89923.1"/>
    </source>
</evidence>
<name>A0ABR5J9C1_9ACTN</name>
<protein>
    <submittedName>
        <fullName evidence="1">Lipoprotein</fullName>
    </submittedName>
</protein>
<keyword evidence="2" id="KW-1185">Reference proteome</keyword>
<gene>
    <name evidence="1" type="ORF">ADK38_11560</name>
</gene>
<sequence>GYDTAPVTVERELTLAERGGRWYVAAEESGGDQLWDQGPVTVVRGAHSLVMGVGQDRARLRALADDADRAVPAVDAAWRGAWAHRVVIELPASLERMAGLLSAPAASYSGIAAVTTGEVGGAGAAPADRVIVNPEAYGTLGTLGRQVVLTHETAHVATRPYTSSATPLWLSEGFADWAGYRATDRTAREAAPELAHAVARGQLPARL</sequence>